<dbReference type="PANTHER" id="PTHR10361">
    <property type="entry name" value="SODIUM-BILE ACID COTRANSPORTER"/>
    <property type="match status" value="1"/>
</dbReference>
<reference evidence="7 8" key="1">
    <citation type="journal article" date="2024" name="Nat. Commun.">
        <title>Phylogenomics reveals the evolutionary origins of lichenization in chlorophyte algae.</title>
        <authorList>
            <person name="Puginier C."/>
            <person name="Libourel C."/>
            <person name="Otte J."/>
            <person name="Skaloud P."/>
            <person name="Haon M."/>
            <person name="Grisel S."/>
            <person name="Petersen M."/>
            <person name="Berrin J.G."/>
            <person name="Delaux P.M."/>
            <person name="Dal Grande F."/>
            <person name="Keller J."/>
        </authorList>
    </citation>
    <scope>NUCLEOTIDE SEQUENCE [LARGE SCALE GENOMIC DNA]</scope>
    <source>
        <strain evidence="7 8">SAG 245.80</strain>
    </source>
</reference>
<sequence>MGVCQTIPAGGSVQCIHSRNVSLSRPVSQALRTALCYVGVALRRPALLCGLSKDAVTAGLATCMLAMGTTLTVEDFAAVGRRPGLVALGAALQYTIMPALGYAISRAAGLRTPYAVGLCLVACCPGGVASNVVTFLACADVPLSVCMTTVSTLAAAVMTPALTGLLVGTLVPVDTVGLLVSTLQVVLLPIAAGAWLNRTFPAAVRRAAPFAPLVAMGCTVAVCATVLARNAAAVAAAGPRLLGAVCALHAGGFGLGYGVSRALGVPERQARTNSIEVGMQNSALGAVLATLHFADPLTPIPGAISACVHSILGSGLAGFWRFRDAAAARAGALAGSGESVGDVAAGVLGGDLGGDLASSRAQAQQWIAAWRGGRGDGV</sequence>
<gene>
    <name evidence="7" type="ORF">WJX81_006156</name>
</gene>
<feature type="transmembrane region" description="Helical" evidence="6">
    <location>
        <begin position="150"/>
        <end position="170"/>
    </location>
</feature>
<dbReference type="PANTHER" id="PTHR10361:SF28">
    <property type="entry name" value="P3 PROTEIN-RELATED"/>
    <property type="match status" value="1"/>
</dbReference>
<organism evidence="7 8">
    <name type="scientific">Elliptochloris bilobata</name>
    <dbReference type="NCBI Taxonomy" id="381761"/>
    <lineage>
        <taxon>Eukaryota</taxon>
        <taxon>Viridiplantae</taxon>
        <taxon>Chlorophyta</taxon>
        <taxon>core chlorophytes</taxon>
        <taxon>Trebouxiophyceae</taxon>
        <taxon>Trebouxiophyceae incertae sedis</taxon>
        <taxon>Elliptochloris clade</taxon>
        <taxon>Elliptochloris</taxon>
    </lineage>
</organism>
<dbReference type="InterPro" id="IPR002657">
    <property type="entry name" value="BilAc:Na_symport/Acr3"/>
</dbReference>
<comment type="subcellular location">
    <subcellularLocation>
        <location evidence="1">Membrane</location>
        <topology evidence="1">Multi-pass membrane protein</topology>
    </subcellularLocation>
</comment>
<dbReference type="AlphaFoldDB" id="A0AAW1QXS6"/>
<dbReference type="GO" id="GO:0016020">
    <property type="term" value="C:membrane"/>
    <property type="evidence" value="ECO:0007669"/>
    <property type="project" value="UniProtKB-SubCell"/>
</dbReference>
<dbReference type="Gene3D" id="1.20.1530.20">
    <property type="match status" value="1"/>
</dbReference>
<evidence type="ECO:0000256" key="1">
    <source>
        <dbReference type="ARBA" id="ARBA00004141"/>
    </source>
</evidence>
<comment type="caution">
    <text evidence="7">The sequence shown here is derived from an EMBL/GenBank/DDBJ whole genome shotgun (WGS) entry which is preliminary data.</text>
</comment>
<comment type="similarity">
    <text evidence="2">Belongs to the bile acid:sodium symporter (BASS) (TC 2.A.28) family.</text>
</comment>
<evidence type="ECO:0000256" key="2">
    <source>
        <dbReference type="ARBA" id="ARBA00006528"/>
    </source>
</evidence>
<dbReference type="InterPro" id="IPR038770">
    <property type="entry name" value="Na+/solute_symporter_sf"/>
</dbReference>
<evidence type="ECO:0000256" key="4">
    <source>
        <dbReference type="ARBA" id="ARBA00022989"/>
    </source>
</evidence>
<dbReference type="InterPro" id="IPR004710">
    <property type="entry name" value="Bilac:Na_transpt"/>
</dbReference>
<feature type="transmembrane region" description="Helical" evidence="6">
    <location>
        <begin position="240"/>
        <end position="259"/>
    </location>
</feature>
<feature type="transmembrane region" description="Helical" evidence="6">
    <location>
        <begin position="114"/>
        <end position="138"/>
    </location>
</feature>
<evidence type="ECO:0000313" key="8">
    <source>
        <dbReference type="Proteomes" id="UP001445335"/>
    </source>
</evidence>
<keyword evidence="8" id="KW-1185">Reference proteome</keyword>
<feature type="transmembrane region" description="Helical" evidence="6">
    <location>
        <begin position="176"/>
        <end position="196"/>
    </location>
</feature>
<feature type="transmembrane region" description="Helical" evidence="6">
    <location>
        <begin position="85"/>
        <end position="108"/>
    </location>
</feature>
<evidence type="ECO:0000256" key="6">
    <source>
        <dbReference type="SAM" id="Phobius"/>
    </source>
</evidence>
<evidence type="ECO:0000256" key="5">
    <source>
        <dbReference type="ARBA" id="ARBA00023136"/>
    </source>
</evidence>
<dbReference type="Pfam" id="PF01758">
    <property type="entry name" value="SBF"/>
    <property type="match status" value="1"/>
</dbReference>
<keyword evidence="3 6" id="KW-0812">Transmembrane</keyword>
<accession>A0AAW1QXS6</accession>
<feature type="transmembrane region" description="Helical" evidence="6">
    <location>
        <begin position="208"/>
        <end position="228"/>
    </location>
</feature>
<dbReference type="GO" id="GO:0009941">
    <property type="term" value="C:chloroplast envelope"/>
    <property type="evidence" value="ECO:0007669"/>
    <property type="project" value="UniProtKB-ARBA"/>
</dbReference>
<evidence type="ECO:0000256" key="3">
    <source>
        <dbReference type="ARBA" id="ARBA00022692"/>
    </source>
</evidence>
<dbReference type="EMBL" id="JALJOU010000069">
    <property type="protein sequence ID" value="KAK9825917.1"/>
    <property type="molecule type" value="Genomic_DNA"/>
</dbReference>
<keyword evidence="4 6" id="KW-1133">Transmembrane helix</keyword>
<evidence type="ECO:0000313" key="7">
    <source>
        <dbReference type="EMBL" id="KAK9825917.1"/>
    </source>
</evidence>
<dbReference type="Proteomes" id="UP001445335">
    <property type="component" value="Unassembled WGS sequence"/>
</dbReference>
<keyword evidence="5 6" id="KW-0472">Membrane</keyword>
<proteinExistence type="inferred from homology"/>
<name>A0AAW1QXS6_9CHLO</name>
<protein>
    <submittedName>
        <fullName evidence="7">Uncharacterized protein</fullName>
    </submittedName>
</protein>